<dbReference type="AlphaFoldDB" id="A0A383AM45"/>
<accession>A0A383AM45</accession>
<feature type="non-terminal residue" evidence="1">
    <location>
        <position position="26"/>
    </location>
</feature>
<evidence type="ECO:0000313" key="1">
    <source>
        <dbReference type="EMBL" id="SVE08178.1"/>
    </source>
</evidence>
<gene>
    <name evidence="1" type="ORF">METZ01_LOCUS461032</name>
</gene>
<protein>
    <submittedName>
        <fullName evidence="1">Uncharacterized protein</fullName>
    </submittedName>
</protein>
<name>A0A383AM45_9ZZZZ</name>
<sequence length="26" mass="2972">VYSGEKPDSTVIEHQKRIEQSDTIVL</sequence>
<feature type="non-terminal residue" evidence="1">
    <location>
        <position position="1"/>
    </location>
</feature>
<proteinExistence type="predicted"/>
<organism evidence="1">
    <name type="scientific">marine metagenome</name>
    <dbReference type="NCBI Taxonomy" id="408172"/>
    <lineage>
        <taxon>unclassified sequences</taxon>
        <taxon>metagenomes</taxon>
        <taxon>ecological metagenomes</taxon>
    </lineage>
</organism>
<reference evidence="1" key="1">
    <citation type="submission" date="2018-05" db="EMBL/GenBank/DDBJ databases">
        <authorList>
            <person name="Lanie J.A."/>
            <person name="Ng W.-L."/>
            <person name="Kazmierczak K.M."/>
            <person name="Andrzejewski T.M."/>
            <person name="Davidsen T.M."/>
            <person name="Wayne K.J."/>
            <person name="Tettelin H."/>
            <person name="Glass J.I."/>
            <person name="Rusch D."/>
            <person name="Podicherti R."/>
            <person name="Tsui H.-C.T."/>
            <person name="Winkler M.E."/>
        </authorList>
    </citation>
    <scope>NUCLEOTIDE SEQUENCE</scope>
</reference>
<dbReference type="EMBL" id="UINC01192843">
    <property type="protein sequence ID" value="SVE08178.1"/>
    <property type="molecule type" value="Genomic_DNA"/>
</dbReference>